<keyword evidence="4 7" id="KW-0704">Schiff base</keyword>
<evidence type="ECO:0000256" key="3">
    <source>
        <dbReference type="ARBA" id="ARBA00023239"/>
    </source>
</evidence>
<dbReference type="PIRSF" id="PIRSF001357">
    <property type="entry name" value="DeoC"/>
    <property type="match status" value="1"/>
</dbReference>
<comment type="catalytic activity">
    <reaction evidence="5 7">
        <text>2-deoxy-D-ribose 5-phosphate = D-glyceraldehyde 3-phosphate + acetaldehyde</text>
        <dbReference type="Rhea" id="RHEA:12821"/>
        <dbReference type="ChEBI" id="CHEBI:15343"/>
        <dbReference type="ChEBI" id="CHEBI:59776"/>
        <dbReference type="ChEBI" id="CHEBI:62877"/>
        <dbReference type="EC" id="4.1.2.4"/>
    </reaction>
</comment>
<dbReference type="InterPro" id="IPR013785">
    <property type="entry name" value="Aldolase_TIM"/>
</dbReference>
<dbReference type="EMBL" id="DPBP01000041">
    <property type="protein sequence ID" value="HCE18198.1"/>
    <property type="molecule type" value="Genomic_DNA"/>
</dbReference>
<organism evidence="8 9">
    <name type="scientific">Anaerolinea thermolimosa</name>
    <dbReference type="NCBI Taxonomy" id="229919"/>
    <lineage>
        <taxon>Bacteria</taxon>
        <taxon>Bacillati</taxon>
        <taxon>Chloroflexota</taxon>
        <taxon>Anaerolineae</taxon>
        <taxon>Anaerolineales</taxon>
        <taxon>Anaerolineaceae</taxon>
        <taxon>Anaerolinea</taxon>
    </lineage>
</organism>
<accession>A0A3D1JKC1</accession>
<proteinExistence type="inferred from homology"/>
<keyword evidence="2 7" id="KW-0963">Cytoplasm</keyword>
<dbReference type="PANTHER" id="PTHR10889">
    <property type="entry name" value="DEOXYRIBOSE-PHOSPHATE ALDOLASE"/>
    <property type="match status" value="1"/>
</dbReference>
<protein>
    <recommendedName>
        <fullName evidence="7">Deoxyribose-phosphate aldolase</fullName>
        <shortName evidence="7">DERA</shortName>
        <ecNumber evidence="7">4.1.2.4</ecNumber>
    </recommendedName>
    <alternativeName>
        <fullName evidence="7">2-deoxy-D-ribose 5-phosphate aldolase</fullName>
    </alternativeName>
    <alternativeName>
        <fullName evidence="7">Phosphodeoxyriboaldolase</fullName>
        <shortName evidence="7">Deoxyriboaldolase</shortName>
    </alternativeName>
</protein>
<evidence type="ECO:0000256" key="6">
    <source>
        <dbReference type="ARBA" id="ARBA00056337"/>
    </source>
</evidence>
<dbReference type="SMART" id="SM01133">
    <property type="entry name" value="DeoC"/>
    <property type="match status" value="1"/>
</dbReference>
<dbReference type="STRING" id="229919.GCA_001050195_00271"/>
<evidence type="ECO:0000256" key="4">
    <source>
        <dbReference type="ARBA" id="ARBA00023270"/>
    </source>
</evidence>
<dbReference type="InterPro" id="IPR028581">
    <property type="entry name" value="DeoC_typeI"/>
</dbReference>
<sequence length="249" mass="26397">MDLQQVRALLEEYTHQLPPLALPEGHPGDRPIASWIDHTLLKPEALPEQIIQLSREALQFQFAAVCVNPLYVTLVARLLAESPVRTCCVVGFPLGATPTRVKVFETRVCLEEGAQEIDMVIPIGLLRAGEYAAVLEDIQAVTEATHSQGGQIKVILEMALLNQQEKIAGCLLAKAAGADFVKTSTGFGPGGATTADVELMRRVVGPAMGVKAAGGVRTLADARAMLLAGATRLGSSAGVKIVQEAGLER</sequence>
<comment type="function">
    <text evidence="6 7">Catalyzes a reversible aldol reaction between acetaldehyde and D-glyceraldehyde 3-phosphate to generate 2-deoxy-D-ribose 5-phosphate.</text>
</comment>
<dbReference type="Gene3D" id="3.20.20.70">
    <property type="entry name" value="Aldolase class I"/>
    <property type="match status" value="1"/>
</dbReference>
<evidence type="ECO:0000256" key="5">
    <source>
        <dbReference type="ARBA" id="ARBA00048791"/>
    </source>
</evidence>
<reference evidence="8 9" key="1">
    <citation type="journal article" date="2018" name="Nat. Biotechnol.">
        <title>A standardized bacterial taxonomy based on genome phylogeny substantially revises the tree of life.</title>
        <authorList>
            <person name="Parks D.H."/>
            <person name="Chuvochina M."/>
            <person name="Waite D.W."/>
            <person name="Rinke C."/>
            <person name="Skarshewski A."/>
            <person name="Chaumeil P.A."/>
            <person name="Hugenholtz P."/>
        </authorList>
    </citation>
    <scope>NUCLEOTIDE SEQUENCE [LARGE SCALE GENOMIC DNA]</scope>
    <source>
        <strain evidence="8">UBA8781</strain>
    </source>
</reference>
<evidence type="ECO:0000256" key="1">
    <source>
        <dbReference type="ARBA" id="ARBA00010936"/>
    </source>
</evidence>
<name>A0A3D1JKC1_9CHLR</name>
<comment type="similarity">
    <text evidence="1 7">Belongs to the DeoC/FbaB aldolase family. DeoC type 1 subfamily.</text>
</comment>
<dbReference type="HAMAP" id="MF_00114">
    <property type="entry name" value="DeoC_type1"/>
    <property type="match status" value="1"/>
</dbReference>
<dbReference type="Pfam" id="PF01791">
    <property type="entry name" value="DeoC"/>
    <property type="match status" value="1"/>
</dbReference>
<comment type="subcellular location">
    <subcellularLocation>
        <location evidence="7">Cytoplasm</location>
    </subcellularLocation>
</comment>
<keyword evidence="3 7" id="KW-0456">Lyase</keyword>
<dbReference type="CDD" id="cd00959">
    <property type="entry name" value="DeoC"/>
    <property type="match status" value="1"/>
</dbReference>
<evidence type="ECO:0000313" key="9">
    <source>
        <dbReference type="Proteomes" id="UP000264141"/>
    </source>
</evidence>
<evidence type="ECO:0000313" key="8">
    <source>
        <dbReference type="EMBL" id="HCE18198.1"/>
    </source>
</evidence>
<comment type="caution">
    <text evidence="8">The sequence shown here is derived from an EMBL/GenBank/DDBJ whole genome shotgun (WGS) entry which is preliminary data.</text>
</comment>
<dbReference type="GO" id="GO:0016052">
    <property type="term" value="P:carbohydrate catabolic process"/>
    <property type="evidence" value="ECO:0007669"/>
    <property type="project" value="TreeGrafter"/>
</dbReference>
<evidence type="ECO:0000256" key="7">
    <source>
        <dbReference type="HAMAP-Rule" id="MF_00114"/>
    </source>
</evidence>
<feature type="active site" description="Proton donor/acceptor" evidence="7">
    <location>
        <position position="118"/>
    </location>
</feature>
<dbReference type="Proteomes" id="UP000264141">
    <property type="component" value="Unassembled WGS sequence"/>
</dbReference>
<gene>
    <name evidence="7 8" type="primary">deoC</name>
    <name evidence="8" type="ORF">DEQ80_10095</name>
</gene>
<dbReference type="PANTHER" id="PTHR10889:SF1">
    <property type="entry name" value="DEOXYRIBOSE-PHOSPHATE ALDOLASE"/>
    <property type="match status" value="1"/>
</dbReference>
<dbReference type="AlphaFoldDB" id="A0A3D1JKC1"/>
<dbReference type="InterPro" id="IPR011343">
    <property type="entry name" value="DeoC"/>
</dbReference>
<dbReference type="NCBIfam" id="TIGR00126">
    <property type="entry name" value="deoC"/>
    <property type="match status" value="1"/>
</dbReference>
<feature type="active site" description="Schiff-base intermediate with acetaldehyde" evidence="7">
    <location>
        <position position="182"/>
    </location>
</feature>
<feature type="active site" description="Proton donor/acceptor" evidence="7">
    <location>
        <position position="211"/>
    </location>
</feature>
<dbReference type="InterPro" id="IPR002915">
    <property type="entry name" value="DeoC/FbaB/LacD_aldolase"/>
</dbReference>
<dbReference type="FunFam" id="3.20.20.70:FF:000044">
    <property type="entry name" value="Deoxyribose-phosphate aldolase"/>
    <property type="match status" value="1"/>
</dbReference>
<dbReference type="GO" id="GO:0009264">
    <property type="term" value="P:deoxyribonucleotide catabolic process"/>
    <property type="evidence" value="ECO:0007669"/>
    <property type="project" value="UniProtKB-UniRule"/>
</dbReference>
<dbReference type="EC" id="4.1.2.4" evidence="7"/>
<dbReference type="UniPathway" id="UPA00002">
    <property type="reaction ID" value="UER00468"/>
</dbReference>
<dbReference type="GO" id="GO:0004139">
    <property type="term" value="F:deoxyribose-phosphate aldolase activity"/>
    <property type="evidence" value="ECO:0007669"/>
    <property type="project" value="UniProtKB-UniRule"/>
</dbReference>
<evidence type="ECO:0000256" key="2">
    <source>
        <dbReference type="ARBA" id="ARBA00022490"/>
    </source>
</evidence>
<dbReference type="SUPFAM" id="SSF51569">
    <property type="entry name" value="Aldolase"/>
    <property type="match status" value="1"/>
</dbReference>
<dbReference type="GO" id="GO:0006018">
    <property type="term" value="P:2-deoxyribose 1-phosphate catabolic process"/>
    <property type="evidence" value="ECO:0007669"/>
    <property type="project" value="UniProtKB-UniRule"/>
</dbReference>
<dbReference type="GO" id="GO:0005737">
    <property type="term" value="C:cytoplasm"/>
    <property type="evidence" value="ECO:0007669"/>
    <property type="project" value="UniProtKB-SubCell"/>
</dbReference>
<comment type="pathway">
    <text evidence="7">Carbohydrate degradation; 2-deoxy-D-ribose 1-phosphate degradation; D-glyceraldehyde 3-phosphate and acetaldehyde from 2-deoxy-alpha-D-ribose 1-phosphate: step 2/2.</text>
</comment>